<dbReference type="Pfam" id="PF00811">
    <property type="entry name" value="Ependymin"/>
    <property type="match status" value="1"/>
</dbReference>
<dbReference type="GO" id="GO:0005509">
    <property type="term" value="F:calcium ion binding"/>
    <property type="evidence" value="ECO:0007669"/>
    <property type="project" value="InterPro"/>
</dbReference>
<dbReference type="SMART" id="SM00026">
    <property type="entry name" value="EPEND"/>
    <property type="match status" value="1"/>
</dbReference>
<dbReference type="GO" id="GO:0005764">
    <property type="term" value="C:lysosome"/>
    <property type="evidence" value="ECO:0007669"/>
    <property type="project" value="TreeGrafter"/>
</dbReference>
<name>A0A9Q1IG97_SYNKA</name>
<reference evidence="2" key="1">
    <citation type="journal article" date="2023" name="Science">
        <title>Genome structures resolve the early diversification of teleost fishes.</title>
        <authorList>
            <person name="Parey E."/>
            <person name="Louis A."/>
            <person name="Montfort J."/>
            <person name="Bouchez O."/>
            <person name="Roques C."/>
            <person name="Iampietro C."/>
            <person name="Lluch J."/>
            <person name="Castinel A."/>
            <person name="Donnadieu C."/>
            <person name="Desvignes T."/>
            <person name="Floi Bucao C."/>
            <person name="Jouanno E."/>
            <person name="Wen M."/>
            <person name="Mejri S."/>
            <person name="Dirks R."/>
            <person name="Jansen H."/>
            <person name="Henkel C."/>
            <person name="Chen W.J."/>
            <person name="Zahm M."/>
            <person name="Cabau C."/>
            <person name="Klopp C."/>
            <person name="Thompson A.W."/>
            <person name="Robinson-Rechavi M."/>
            <person name="Braasch I."/>
            <person name="Lecointre G."/>
            <person name="Bobe J."/>
            <person name="Postlethwait J.H."/>
            <person name="Berthelot C."/>
            <person name="Roest Crollius H."/>
            <person name="Guiguen Y."/>
        </authorList>
    </citation>
    <scope>NUCLEOTIDE SEQUENCE</scope>
    <source>
        <strain evidence="2">WJC10195</strain>
    </source>
</reference>
<evidence type="ECO:0008006" key="4">
    <source>
        <dbReference type="Google" id="ProtNLM"/>
    </source>
</evidence>
<dbReference type="OrthoDB" id="8872894at2759"/>
<dbReference type="PANTHER" id="PTHR10697:SF5">
    <property type="entry name" value="EPENDYMIN-RELATED"/>
    <property type="match status" value="1"/>
</dbReference>
<dbReference type="GO" id="GO:0005576">
    <property type="term" value="C:extracellular region"/>
    <property type="evidence" value="ECO:0007669"/>
    <property type="project" value="InterPro"/>
</dbReference>
<dbReference type="EMBL" id="JAINUF010000018">
    <property type="protein sequence ID" value="KAJ8338444.1"/>
    <property type="molecule type" value="Genomic_DNA"/>
</dbReference>
<evidence type="ECO:0000256" key="1">
    <source>
        <dbReference type="ARBA" id="ARBA00010771"/>
    </source>
</evidence>
<dbReference type="Proteomes" id="UP001152622">
    <property type="component" value="Chromosome 18"/>
</dbReference>
<comment type="similarity">
    <text evidence="1">Belongs to the ependymin family.</text>
</comment>
<organism evidence="2 3">
    <name type="scientific">Synaphobranchus kaupii</name>
    <name type="common">Kaup's arrowtooth eel</name>
    <dbReference type="NCBI Taxonomy" id="118154"/>
    <lineage>
        <taxon>Eukaryota</taxon>
        <taxon>Metazoa</taxon>
        <taxon>Chordata</taxon>
        <taxon>Craniata</taxon>
        <taxon>Vertebrata</taxon>
        <taxon>Euteleostomi</taxon>
        <taxon>Actinopterygii</taxon>
        <taxon>Neopterygii</taxon>
        <taxon>Teleostei</taxon>
        <taxon>Anguilliformes</taxon>
        <taxon>Synaphobranchidae</taxon>
        <taxon>Synaphobranchus</taxon>
    </lineage>
</organism>
<accession>A0A9Q1IG97</accession>
<protein>
    <recommendedName>
        <fullName evidence="4">Ependymin</fullName>
    </recommendedName>
</protein>
<evidence type="ECO:0000313" key="2">
    <source>
        <dbReference type="EMBL" id="KAJ8338444.1"/>
    </source>
</evidence>
<sequence>MQAEKPRPTPCKPPPLFQGRFVATIGHDTTFLGEYFSDDYREKFRMRISFPNKTVALDQLTLFREKSMYDISYEHKTCEKKSINLPFPPMAIPPGAVFEKQFVLGSLSEPGKGLLLNVWSGTDPQVTGRYEVTSTEDGCLPISTRHYKEPDWHTAVFHDAVYGIEDPNVFIPPSFCKTSQAQNSNEVDG</sequence>
<dbReference type="PRINTS" id="PR00317">
    <property type="entry name" value="EPENDYMIN"/>
</dbReference>
<gene>
    <name evidence="2" type="ORF">SKAU_G00374100</name>
</gene>
<keyword evidence="3" id="KW-1185">Reference proteome</keyword>
<dbReference type="PANTHER" id="PTHR10697">
    <property type="entry name" value="MAMMALIAN EPENDYMIN-RELATED PROTEIN 1"/>
    <property type="match status" value="1"/>
</dbReference>
<proteinExistence type="inferred from homology"/>
<dbReference type="InterPro" id="IPR001299">
    <property type="entry name" value="Ependymin"/>
</dbReference>
<dbReference type="GO" id="GO:0007160">
    <property type="term" value="P:cell-matrix adhesion"/>
    <property type="evidence" value="ECO:0007669"/>
    <property type="project" value="InterPro"/>
</dbReference>
<dbReference type="AlphaFoldDB" id="A0A9Q1IG97"/>
<comment type="caution">
    <text evidence="2">The sequence shown here is derived from an EMBL/GenBank/DDBJ whole genome shotgun (WGS) entry which is preliminary data.</text>
</comment>
<evidence type="ECO:0000313" key="3">
    <source>
        <dbReference type="Proteomes" id="UP001152622"/>
    </source>
</evidence>